<keyword evidence="7" id="KW-1185">Reference proteome</keyword>
<dbReference type="InterPro" id="IPR011017">
    <property type="entry name" value="TRASH_dom"/>
</dbReference>
<dbReference type="InterPro" id="IPR038630">
    <property type="entry name" value="L24e/L24_sf"/>
</dbReference>
<dbReference type="SMART" id="SM00746">
    <property type="entry name" value="TRASH"/>
    <property type="match status" value="1"/>
</dbReference>
<dbReference type="FunFam" id="2.30.170.20:FF:000001">
    <property type="entry name" value="probable ribosome biogenesis protein RLP24"/>
    <property type="match status" value="1"/>
</dbReference>
<dbReference type="InterPro" id="IPR000988">
    <property type="entry name" value="Ribosomal_eL24-rel_N"/>
</dbReference>
<dbReference type="SUPFAM" id="SSF57716">
    <property type="entry name" value="Glucocorticoid receptor-like (DNA-binding domain)"/>
    <property type="match status" value="1"/>
</dbReference>
<evidence type="ECO:0000313" key="7">
    <source>
        <dbReference type="Proteomes" id="UP000191285"/>
    </source>
</evidence>
<dbReference type="AlphaFoldDB" id="A0A1V6TPJ4"/>
<evidence type="ECO:0000256" key="3">
    <source>
        <dbReference type="ARBA" id="ARBA00022517"/>
    </source>
</evidence>
<dbReference type="Gene3D" id="2.30.170.20">
    <property type="entry name" value="Ribosomal protein L24e"/>
    <property type="match status" value="1"/>
</dbReference>
<dbReference type="GO" id="GO:0005730">
    <property type="term" value="C:nucleolus"/>
    <property type="evidence" value="ECO:0007669"/>
    <property type="project" value="TreeGrafter"/>
</dbReference>
<accession>A0A1V6TPJ4</accession>
<dbReference type="GO" id="GO:0003735">
    <property type="term" value="F:structural constituent of ribosome"/>
    <property type="evidence" value="ECO:0007669"/>
    <property type="project" value="InterPro"/>
</dbReference>
<evidence type="ECO:0000256" key="4">
    <source>
        <dbReference type="SAM" id="MobiDB-lite"/>
    </source>
</evidence>
<dbReference type="STRING" id="303698.A0A1V6TPJ4"/>
<feature type="region of interest" description="Disordered" evidence="4">
    <location>
        <begin position="202"/>
        <end position="232"/>
    </location>
</feature>
<feature type="compositionally biased region" description="Basic and acidic residues" evidence="4">
    <location>
        <begin position="202"/>
        <end position="214"/>
    </location>
</feature>
<name>A0A1V6TPJ4_9EURO</name>
<evidence type="ECO:0000259" key="5">
    <source>
        <dbReference type="SMART" id="SM00746"/>
    </source>
</evidence>
<gene>
    <name evidence="6" type="ORF">PENSTE_c003G02935</name>
</gene>
<organism evidence="6 7">
    <name type="scientific">Penicillium steckii</name>
    <dbReference type="NCBI Taxonomy" id="303698"/>
    <lineage>
        <taxon>Eukaryota</taxon>
        <taxon>Fungi</taxon>
        <taxon>Dikarya</taxon>
        <taxon>Ascomycota</taxon>
        <taxon>Pezizomycotina</taxon>
        <taxon>Eurotiomycetes</taxon>
        <taxon>Eurotiomycetidae</taxon>
        <taxon>Eurotiales</taxon>
        <taxon>Aspergillaceae</taxon>
        <taxon>Penicillium</taxon>
    </lineage>
</organism>
<dbReference type="PANTHER" id="PTHR10792:SF8">
    <property type="entry name" value="RIBOSOME BIOGENESIS PROTEIN RLP24-RELATED"/>
    <property type="match status" value="1"/>
</dbReference>
<dbReference type="PANTHER" id="PTHR10792">
    <property type="entry name" value="60S RIBOSOMAL PROTEIN L24"/>
    <property type="match status" value="1"/>
</dbReference>
<dbReference type="InterPro" id="IPR056366">
    <property type="entry name" value="Ribosomal_eL24"/>
</dbReference>
<dbReference type="GO" id="GO:1902626">
    <property type="term" value="P:assembly of large subunit precursor of preribosome"/>
    <property type="evidence" value="ECO:0007669"/>
    <property type="project" value="UniProtKB-ARBA"/>
</dbReference>
<dbReference type="CDD" id="cd00472">
    <property type="entry name" value="Ribosomal_L24e_L24"/>
    <property type="match status" value="1"/>
</dbReference>
<keyword evidence="3" id="KW-0690">Ribosome biogenesis</keyword>
<evidence type="ECO:0000313" key="6">
    <source>
        <dbReference type="EMBL" id="OQE28315.1"/>
    </source>
</evidence>
<comment type="similarity">
    <text evidence="1">Belongs to the eukaryotic ribosomal protein eL24 family.</text>
</comment>
<dbReference type="OrthoDB" id="10262490at2759"/>
<evidence type="ECO:0000256" key="2">
    <source>
        <dbReference type="ARBA" id="ARBA00018397"/>
    </source>
</evidence>
<reference evidence="7" key="1">
    <citation type="journal article" date="2017" name="Nat. Microbiol.">
        <title>Global analysis of biosynthetic gene clusters reveals vast potential of secondary metabolite production in Penicillium species.</title>
        <authorList>
            <person name="Nielsen J.C."/>
            <person name="Grijseels S."/>
            <person name="Prigent S."/>
            <person name="Ji B."/>
            <person name="Dainat J."/>
            <person name="Nielsen K.F."/>
            <person name="Frisvad J.C."/>
            <person name="Workman M."/>
            <person name="Nielsen J."/>
        </authorList>
    </citation>
    <scope>NUCLEOTIDE SEQUENCE [LARGE SCALE GENOMIC DNA]</scope>
    <source>
        <strain evidence="7">IBT 24891</strain>
    </source>
</reference>
<dbReference type="Proteomes" id="UP000191285">
    <property type="component" value="Unassembled WGS sequence"/>
</dbReference>
<proteinExistence type="inferred from homology"/>
<feature type="domain" description="TRASH" evidence="5">
    <location>
        <begin position="64"/>
        <end position="102"/>
    </location>
</feature>
<dbReference type="Pfam" id="PF01246">
    <property type="entry name" value="Ribosomal_L24e"/>
    <property type="match status" value="1"/>
</dbReference>
<sequence length="248" mass="28859">MSLFLGGRQKVQRFGVRGGKSQRVTQLGLAPLLHALPKKKKKLLGKTNEVQNNQLPATMRVETCHFCSRPAFPGKGITFVRNDARQFRFCRSKCHKNFKMKRQPRKLKWTKSHRAARGKEMIVDSSLVLSQFAKKRNVPVKYDRNLVAATVQAMQRVEEIRQRRERVFTKRRLAGKIARDRQREEDRKVVAQGEHLIRKELREQAEGRPLELDQNKTANRVHGEEKLRQKKKARVLVDGGVEEEMDMD</sequence>
<comment type="caution">
    <text evidence="6">The sequence shown here is derived from an EMBL/GenBank/DDBJ whole genome shotgun (WGS) entry which is preliminary data.</text>
</comment>
<evidence type="ECO:0000256" key="1">
    <source>
        <dbReference type="ARBA" id="ARBA00005647"/>
    </source>
</evidence>
<dbReference type="EMBL" id="MLKD01000003">
    <property type="protein sequence ID" value="OQE28315.1"/>
    <property type="molecule type" value="Genomic_DNA"/>
</dbReference>
<protein>
    <recommendedName>
        <fullName evidence="2">Ribosome biogenesis protein RLP24</fullName>
    </recommendedName>
</protein>